<evidence type="ECO:0000256" key="4">
    <source>
        <dbReference type="ARBA" id="ARBA00022777"/>
    </source>
</evidence>
<dbReference type="Pfam" id="PF00069">
    <property type="entry name" value="Pkinase"/>
    <property type="match status" value="1"/>
</dbReference>
<keyword evidence="11" id="KW-1185">Reference proteome</keyword>
<comment type="caution">
    <text evidence="10">The sequence shown here is derived from an EMBL/GenBank/DDBJ whole genome shotgun (WGS) entry which is preliminary data.</text>
</comment>
<dbReference type="InterPro" id="IPR017441">
    <property type="entry name" value="Protein_kinase_ATP_BS"/>
</dbReference>
<keyword evidence="3 6" id="KW-0547">Nucleotide-binding</keyword>
<reference evidence="10" key="1">
    <citation type="submission" date="2023-10" db="EMBL/GenBank/DDBJ databases">
        <authorList>
            <person name="Chen Y."/>
            <person name="Shah S."/>
            <person name="Dougan E. K."/>
            <person name="Thang M."/>
            <person name="Chan C."/>
        </authorList>
    </citation>
    <scope>NUCLEOTIDE SEQUENCE [LARGE SCALE GENOMIC DNA]</scope>
</reference>
<evidence type="ECO:0000256" key="8">
    <source>
        <dbReference type="SAM" id="MobiDB-lite"/>
    </source>
</evidence>
<organism evidence="10 11">
    <name type="scientific">Prorocentrum cordatum</name>
    <dbReference type="NCBI Taxonomy" id="2364126"/>
    <lineage>
        <taxon>Eukaryota</taxon>
        <taxon>Sar</taxon>
        <taxon>Alveolata</taxon>
        <taxon>Dinophyceae</taxon>
        <taxon>Prorocentrales</taxon>
        <taxon>Prorocentraceae</taxon>
        <taxon>Prorocentrum</taxon>
    </lineage>
</organism>
<comment type="catalytic activity">
    <reaction evidence="7">
        <text>L-threonyl-[protein] + ATP = O-phospho-L-threonyl-[protein] + ADP + H(+)</text>
        <dbReference type="Rhea" id="RHEA:46608"/>
        <dbReference type="Rhea" id="RHEA-COMP:11060"/>
        <dbReference type="Rhea" id="RHEA-COMP:11605"/>
        <dbReference type="ChEBI" id="CHEBI:15378"/>
        <dbReference type="ChEBI" id="CHEBI:30013"/>
        <dbReference type="ChEBI" id="CHEBI:30616"/>
        <dbReference type="ChEBI" id="CHEBI:61977"/>
        <dbReference type="ChEBI" id="CHEBI:456216"/>
        <dbReference type="EC" id="2.7.11.1"/>
    </reaction>
</comment>
<evidence type="ECO:0000259" key="9">
    <source>
        <dbReference type="PROSITE" id="PS50011"/>
    </source>
</evidence>
<evidence type="ECO:0000256" key="5">
    <source>
        <dbReference type="ARBA" id="ARBA00022840"/>
    </source>
</evidence>
<feature type="domain" description="Protein kinase" evidence="9">
    <location>
        <begin position="390"/>
        <end position="652"/>
    </location>
</feature>
<feature type="compositionally biased region" description="Low complexity" evidence="8">
    <location>
        <begin position="690"/>
        <end position="701"/>
    </location>
</feature>
<name>A0ABN9SPU3_9DINO</name>
<dbReference type="PROSITE" id="PS00108">
    <property type="entry name" value="PROTEIN_KINASE_ST"/>
    <property type="match status" value="1"/>
</dbReference>
<comment type="similarity">
    <text evidence="7">Belongs to the protein kinase superfamily. Ser/Thr protein kinase family. Aurora subfamily.</text>
</comment>
<accession>A0ABN9SPU3</accession>
<evidence type="ECO:0000256" key="6">
    <source>
        <dbReference type="PROSITE-ProRule" id="PRU10141"/>
    </source>
</evidence>
<dbReference type="Gene3D" id="1.10.510.10">
    <property type="entry name" value="Transferase(Phosphotransferase) domain 1"/>
    <property type="match status" value="1"/>
</dbReference>
<evidence type="ECO:0000256" key="1">
    <source>
        <dbReference type="ARBA" id="ARBA00022527"/>
    </source>
</evidence>
<feature type="non-terminal residue" evidence="10">
    <location>
        <position position="1"/>
    </location>
</feature>
<dbReference type="Gene3D" id="3.30.200.20">
    <property type="entry name" value="Phosphorylase Kinase, domain 1"/>
    <property type="match status" value="1"/>
</dbReference>
<feature type="region of interest" description="Disordered" evidence="8">
    <location>
        <begin position="680"/>
        <end position="706"/>
    </location>
</feature>
<feature type="region of interest" description="Disordered" evidence="8">
    <location>
        <begin position="785"/>
        <end position="818"/>
    </location>
</feature>
<evidence type="ECO:0000256" key="3">
    <source>
        <dbReference type="ARBA" id="ARBA00022741"/>
    </source>
</evidence>
<dbReference type="PROSITE" id="PS00107">
    <property type="entry name" value="PROTEIN_KINASE_ATP"/>
    <property type="match status" value="1"/>
</dbReference>
<keyword evidence="4 7" id="KW-0418">Kinase</keyword>
<comment type="catalytic activity">
    <reaction evidence="7">
        <text>L-seryl-[protein] + ATP = O-phospho-L-seryl-[protein] + ADP + H(+)</text>
        <dbReference type="Rhea" id="RHEA:17989"/>
        <dbReference type="Rhea" id="RHEA-COMP:9863"/>
        <dbReference type="Rhea" id="RHEA-COMP:11604"/>
        <dbReference type="ChEBI" id="CHEBI:15378"/>
        <dbReference type="ChEBI" id="CHEBI:29999"/>
        <dbReference type="ChEBI" id="CHEBI:30616"/>
        <dbReference type="ChEBI" id="CHEBI:83421"/>
        <dbReference type="ChEBI" id="CHEBI:456216"/>
        <dbReference type="EC" id="2.7.11.1"/>
    </reaction>
</comment>
<dbReference type="InterPro" id="IPR000719">
    <property type="entry name" value="Prot_kinase_dom"/>
</dbReference>
<dbReference type="Proteomes" id="UP001189429">
    <property type="component" value="Unassembled WGS sequence"/>
</dbReference>
<gene>
    <name evidence="10" type="ORF">PCOR1329_LOCUS31441</name>
</gene>
<dbReference type="CDD" id="cd14007">
    <property type="entry name" value="STKc_Aurora"/>
    <property type="match status" value="1"/>
</dbReference>
<dbReference type="InterPro" id="IPR011009">
    <property type="entry name" value="Kinase-like_dom_sf"/>
</dbReference>
<dbReference type="EMBL" id="CAUYUJ010012403">
    <property type="protein sequence ID" value="CAK0833874.1"/>
    <property type="molecule type" value="Genomic_DNA"/>
</dbReference>
<feature type="region of interest" description="Disordered" evidence="8">
    <location>
        <begin position="851"/>
        <end position="873"/>
    </location>
</feature>
<dbReference type="SUPFAM" id="SSF56112">
    <property type="entry name" value="Protein kinase-like (PK-like)"/>
    <property type="match status" value="1"/>
</dbReference>
<evidence type="ECO:0000256" key="7">
    <source>
        <dbReference type="RuleBase" id="RU367134"/>
    </source>
</evidence>
<evidence type="ECO:0000313" key="11">
    <source>
        <dbReference type="Proteomes" id="UP001189429"/>
    </source>
</evidence>
<evidence type="ECO:0000313" key="10">
    <source>
        <dbReference type="EMBL" id="CAK0833874.1"/>
    </source>
</evidence>
<dbReference type="EC" id="2.7.11.1" evidence="7"/>
<feature type="binding site" evidence="6">
    <location>
        <position position="419"/>
    </location>
    <ligand>
        <name>ATP</name>
        <dbReference type="ChEBI" id="CHEBI:30616"/>
    </ligand>
</feature>
<dbReference type="PROSITE" id="PS50011">
    <property type="entry name" value="PROTEIN_KINASE_DOM"/>
    <property type="match status" value="1"/>
</dbReference>
<evidence type="ECO:0000256" key="2">
    <source>
        <dbReference type="ARBA" id="ARBA00022679"/>
    </source>
</evidence>
<dbReference type="SMART" id="SM00220">
    <property type="entry name" value="S_TKc"/>
    <property type="match status" value="1"/>
</dbReference>
<dbReference type="InterPro" id="IPR030616">
    <property type="entry name" value="Aur-like"/>
</dbReference>
<keyword evidence="2 7" id="KW-0808">Transferase</keyword>
<protein>
    <recommendedName>
        <fullName evidence="7">Aurora kinase</fullName>
        <ecNumber evidence="7">2.7.11.1</ecNumber>
    </recommendedName>
</protein>
<keyword evidence="1 7" id="KW-0723">Serine/threonine-protein kinase</keyword>
<sequence length="974" mass="104618">DGTPYVPPKMPQGGRGASACHRCCHDGEKYAPCLDVDACAAQGPEPAAPLAPTPPGAPPAFVGDLRRPKSPQHPRTSWLGYIEAMRQQAEAHSIDILLVMPHNNSASVLPWHRECMEQYKIKLHLVDWTTKAGAGEILRHLSRGRRVSSPDVPPDARLGPFKEKGLVWSHGPRPAARLRLHRIRRRGLLRHRRGVPGGRIAHAAVRCERLHPHHGWPDVHDQHRFPRGQAVEEVDCRGDRLREADFKNETGWANAGFAPWKSKYVGAECGQGFLHTLFYKSTDVTRRAFEAAGLPGAADVQAAMLDVCLWNYQNHAYCPKEFDCGAIRVHHKPHPWKTQAGDCAKLSAVSSSGSEEPPRLAWASHFEVEDGPLALGGQAVAGSSILSDFEVVGKPLGRGSFGSVRKVVRKGTGEVFAMKAMSMAQILDLNLRGNVEREISTQRKARHPNILRLFEYFEDQESIYLLLEYAPNGSLLDLLKDCRRAAVAAQSEQLGLPETPSAVFFRDVAGALQFLHCSCVVHRDLKPENVLICAGGVAKLADFGWCNQLVQGANRSTFCGTSEYLSPEMIANEPHGLGVDVWAAGVLLFEMLVGRSPFAASHYVQVLIKISKVAYEFPGHVSEPARGLVGRLLVREPGRRLRLGEAAEDPWVREHIRPRAGPARPGQWQPAVLPPRRLRGRAARDGGTRGAAARRQETTGGPQIYEATARTIRVLRAGPPGGAPHAQLLADAGAQTPAGRGSAFSGASELSEGTWSALSCDRSSQTGLPGRARCSGASALSESTWSARSCDGASKAGPPRSASSGALEAGPPRSASSGALEALAAPGAPRPLAAAARAAWARRARSGRTWEGVAEGCSESPWSAPSLDGSSRAKLRSTVGAGIRERLAMRQRKLTGATDGVRAGDALRKDDAPAPLAEQLRGDTSAPRRRRATCPEAALQPRPAVHIHSGYGSAVPPPSITPAGAAWAAWAKAK</sequence>
<proteinExistence type="inferred from homology"/>
<keyword evidence="5 6" id="KW-0067">ATP-binding</keyword>
<dbReference type="InterPro" id="IPR008271">
    <property type="entry name" value="Ser/Thr_kinase_AS"/>
</dbReference>
<dbReference type="PANTHER" id="PTHR24350">
    <property type="entry name" value="SERINE/THREONINE-PROTEIN KINASE IAL-RELATED"/>
    <property type="match status" value="1"/>
</dbReference>